<dbReference type="InterPro" id="IPR018200">
    <property type="entry name" value="USP_CS"/>
</dbReference>
<evidence type="ECO:0000256" key="3">
    <source>
        <dbReference type="ARBA" id="ARBA00022670"/>
    </source>
</evidence>
<dbReference type="SUPFAM" id="SSF54236">
    <property type="entry name" value="Ubiquitin-like"/>
    <property type="match status" value="1"/>
</dbReference>
<dbReference type="GO" id="GO:0061136">
    <property type="term" value="P:regulation of proteasomal protein catabolic process"/>
    <property type="evidence" value="ECO:0007669"/>
    <property type="project" value="TreeGrafter"/>
</dbReference>
<proteinExistence type="predicted"/>
<accession>A0A7S3JQ48</accession>
<dbReference type="InterPro" id="IPR000626">
    <property type="entry name" value="Ubiquitin-like_dom"/>
</dbReference>
<dbReference type="GO" id="GO:0004843">
    <property type="term" value="F:cysteine-type deubiquitinase activity"/>
    <property type="evidence" value="ECO:0007669"/>
    <property type="project" value="UniProtKB-EC"/>
</dbReference>
<dbReference type="AlphaFoldDB" id="A0A7S3JQ48"/>
<dbReference type="SUPFAM" id="SSF54001">
    <property type="entry name" value="Cysteine proteinases"/>
    <property type="match status" value="1"/>
</dbReference>
<evidence type="ECO:0000256" key="5">
    <source>
        <dbReference type="ARBA" id="ARBA00022801"/>
    </source>
</evidence>
<evidence type="ECO:0000256" key="2">
    <source>
        <dbReference type="ARBA" id="ARBA00012759"/>
    </source>
</evidence>
<keyword evidence="5" id="KW-0378">Hydrolase</keyword>
<dbReference type="GO" id="GO:0016579">
    <property type="term" value="P:protein deubiquitination"/>
    <property type="evidence" value="ECO:0007669"/>
    <property type="project" value="InterPro"/>
</dbReference>
<evidence type="ECO:0000256" key="6">
    <source>
        <dbReference type="ARBA" id="ARBA00022807"/>
    </source>
</evidence>
<dbReference type="InterPro" id="IPR038765">
    <property type="entry name" value="Papain-like_cys_pep_sf"/>
</dbReference>
<keyword evidence="6" id="KW-0788">Thiol protease</keyword>
<dbReference type="SMART" id="SM00213">
    <property type="entry name" value="UBQ"/>
    <property type="match status" value="1"/>
</dbReference>
<dbReference type="GO" id="GO:0043161">
    <property type="term" value="P:proteasome-mediated ubiquitin-dependent protein catabolic process"/>
    <property type="evidence" value="ECO:0007669"/>
    <property type="project" value="InterPro"/>
</dbReference>
<name>A0A7S3JQ48_9STRA</name>
<dbReference type="InterPro" id="IPR044635">
    <property type="entry name" value="UBP14-like"/>
</dbReference>
<dbReference type="PANTHER" id="PTHR43982:SF1">
    <property type="entry name" value="UBIQUITIN CARBOXYL-TERMINAL HYDROLASE 14"/>
    <property type="match status" value="1"/>
</dbReference>
<keyword evidence="3" id="KW-0645">Protease</keyword>
<evidence type="ECO:0000313" key="8">
    <source>
        <dbReference type="EMBL" id="CAE0361362.1"/>
    </source>
</evidence>
<dbReference type="InterPro" id="IPR028889">
    <property type="entry name" value="USP"/>
</dbReference>
<dbReference type="InterPro" id="IPR001394">
    <property type="entry name" value="Peptidase_C19_UCH"/>
</dbReference>
<dbReference type="InterPro" id="IPR029071">
    <property type="entry name" value="Ubiquitin-like_domsf"/>
</dbReference>
<organism evidence="8">
    <name type="scientific">Aureoumbra lagunensis</name>
    <dbReference type="NCBI Taxonomy" id="44058"/>
    <lineage>
        <taxon>Eukaryota</taxon>
        <taxon>Sar</taxon>
        <taxon>Stramenopiles</taxon>
        <taxon>Ochrophyta</taxon>
        <taxon>Pelagophyceae</taxon>
        <taxon>Pelagomonadales</taxon>
        <taxon>Aureoumbra</taxon>
    </lineage>
</organism>
<evidence type="ECO:0000259" key="7">
    <source>
        <dbReference type="PROSITE" id="PS50235"/>
    </source>
</evidence>
<evidence type="ECO:0000256" key="1">
    <source>
        <dbReference type="ARBA" id="ARBA00000707"/>
    </source>
</evidence>
<evidence type="ECO:0000256" key="4">
    <source>
        <dbReference type="ARBA" id="ARBA00022786"/>
    </source>
</evidence>
<dbReference type="Gene3D" id="3.10.20.90">
    <property type="entry name" value="Phosphatidylinositol 3-kinase Catalytic Subunit, Chain A, domain 1"/>
    <property type="match status" value="1"/>
</dbReference>
<dbReference type="PROSITE" id="PS50235">
    <property type="entry name" value="USP_3"/>
    <property type="match status" value="1"/>
</dbReference>
<feature type="domain" description="USP" evidence="7">
    <location>
        <begin position="98"/>
        <end position="478"/>
    </location>
</feature>
<gene>
    <name evidence="8" type="ORF">ALAG00032_LOCUS2095</name>
</gene>
<dbReference type="Gene3D" id="3.90.70.10">
    <property type="entry name" value="Cysteine proteinases"/>
    <property type="match status" value="1"/>
</dbReference>
<comment type="catalytic activity">
    <reaction evidence="1">
        <text>Thiol-dependent hydrolysis of ester, thioester, amide, peptide and isopeptide bonds formed by the C-terminal Gly of ubiquitin (a 76-residue protein attached to proteins as an intracellular targeting signal).</text>
        <dbReference type="EC" id="3.4.19.12"/>
    </reaction>
</comment>
<keyword evidence="4" id="KW-0833">Ubl conjugation pathway</keyword>
<dbReference type="GO" id="GO:0070628">
    <property type="term" value="F:proteasome binding"/>
    <property type="evidence" value="ECO:0007669"/>
    <property type="project" value="TreeGrafter"/>
</dbReference>
<protein>
    <recommendedName>
        <fullName evidence="2">ubiquitinyl hydrolase 1</fullName>
        <ecNumber evidence="2">3.4.19.12</ecNumber>
    </recommendedName>
</protein>
<dbReference type="EC" id="3.4.19.12" evidence="2"/>
<reference evidence="8" key="1">
    <citation type="submission" date="2021-01" db="EMBL/GenBank/DDBJ databases">
        <authorList>
            <person name="Corre E."/>
            <person name="Pelletier E."/>
            <person name="Niang G."/>
            <person name="Scheremetjew M."/>
            <person name="Finn R."/>
            <person name="Kale V."/>
            <person name="Holt S."/>
            <person name="Cochrane G."/>
            <person name="Meng A."/>
            <person name="Brown T."/>
            <person name="Cohen L."/>
        </authorList>
    </citation>
    <scope>NUCLEOTIDE SEQUENCE</scope>
    <source>
        <strain evidence="8">CCMP1510</strain>
    </source>
</reference>
<dbReference type="PANTHER" id="PTHR43982">
    <property type="entry name" value="UBIQUITIN CARBOXYL-TERMINAL HYDROLASE"/>
    <property type="match status" value="1"/>
</dbReference>
<sequence>MIKVKWNKEIYEVKASNAVELKQELEKKTGVPVARQKLMARGAWVGILKDTTSLAKLKADQQVTLMGTAEVLVEKEQPKFVEDMAEEEVAKSGAVLPAGLQNLGNTCYMNSTVQCLRAVPELRQSLEEYNGAGSSLTGALHHTYNRLDASTKPIMPSDLILTLRATFPQFAEKSRNGQGFAQQDAEELLATLFAELSMRLTQNNNNTVDTLFGIDLQENLSCAETQDEPPVIRQDKARKLVCNIQGGHGASTKIDHLHEGIKIGLSGTLEKRSDILGRNAIWNKTQTIVKLPPYLCIQFMRFFWKPTPNNDDHQGVKCKIMRPVSFPETFDVFDYCQQDLQKELKFNRDAYGAKLDQLPTSEKDQDGDTEMSGQDDTELAKAIALSMTNDTNAVLPPDFTQHGLPAQFLGEYEIFAVVTHKGRSADGGHYMGWVRQDKDKWLVFDDDIVTESSTEFVVNNLKGGGDEHMAYLAFYRAKAGR</sequence>
<dbReference type="PROSITE" id="PS00972">
    <property type="entry name" value="USP_1"/>
    <property type="match status" value="1"/>
</dbReference>
<dbReference type="EMBL" id="HBIJ01003040">
    <property type="protein sequence ID" value="CAE0361362.1"/>
    <property type="molecule type" value="Transcribed_RNA"/>
</dbReference>
<dbReference type="Pfam" id="PF00443">
    <property type="entry name" value="UCH"/>
    <property type="match status" value="1"/>
</dbReference>